<accession>A0A179U8I4</accession>
<dbReference type="InterPro" id="IPR057684">
    <property type="entry name" value="DUF7924"/>
</dbReference>
<dbReference type="GeneID" id="42528321"/>
<dbReference type="STRING" id="559298.A0A179U8I4"/>
<reference evidence="4" key="1">
    <citation type="journal article" date="2015" name="PLoS Genet.">
        <title>The dynamic genome and transcriptome of the human fungal pathogen Blastomyces and close relative Emmonsia.</title>
        <authorList>
            <person name="Munoz J.F."/>
            <person name="Gauthier G.M."/>
            <person name="Desjardins C.A."/>
            <person name="Gallo J.E."/>
            <person name="Holder J."/>
            <person name="Sullivan T.D."/>
            <person name="Marty A.J."/>
            <person name="Carmen J.C."/>
            <person name="Chen Z."/>
            <person name="Ding L."/>
            <person name="Gujja S."/>
            <person name="Magrini V."/>
            <person name="Misas E."/>
            <person name="Mitreva M."/>
            <person name="Priest M."/>
            <person name="Saif S."/>
            <person name="Whiston E.A."/>
            <person name="Young S."/>
            <person name="Zeng Q."/>
            <person name="Goldman W.E."/>
            <person name="Mardis E.R."/>
            <person name="Taylor J.W."/>
            <person name="McEwen J.G."/>
            <person name="Clay O.K."/>
            <person name="Klein B.S."/>
            <person name="Cuomo C.A."/>
        </authorList>
    </citation>
    <scope>NUCLEOTIDE SEQUENCE [LARGE SCALE GENOMIC DNA]</scope>
    <source>
        <strain evidence="4">SLH14081</strain>
    </source>
</reference>
<evidence type="ECO:0000313" key="3">
    <source>
        <dbReference type="EMBL" id="OAT03628.1"/>
    </source>
</evidence>
<keyword evidence="4" id="KW-1185">Reference proteome</keyword>
<name>A0A179U8I4_BLAGS</name>
<evidence type="ECO:0000313" key="4">
    <source>
        <dbReference type="Proteomes" id="UP000002038"/>
    </source>
</evidence>
<dbReference type="KEGG" id="bgh:BDBG_16084"/>
<dbReference type="VEuPathDB" id="FungiDB:BDBG_16084"/>
<sequence length="176" mass="19971">MISYPASTAVGVSKKEINPLEHWRKNFRWPEEYFKSEGNMDHLLARKKSPSSLRAKQLEADSTPSSATPSDQMQREAKSNPYTHPSYETVLAIRGSFMVKSDLGITNASKRLCQILLEAEQSVPRNSLFCDDLFDETCESVQARNEAMVVRDISPLICPSVQLLRIYGMKHHKLLK</sequence>
<dbReference type="AlphaFoldDB" id="A0A179U8I4"/>
<organism evidence="3 4">
    <name type="scientific">Blastomyces gilchristii (strain SLH14081)</name>
    <name type="common">Blastomyces dermatitidis</name>
    <dbReference type="NCBI Taxonomy" id="559298"/>
    <lineage>
        <taxon>Eukaryota</taxon>
        <taxon>Fungi</taxon>
        <taxon>Dikarya</taxon>
        <taxon>Ascomycota</taxon>
        <taxon>Pezizomycotina</taxon>
        <taxon>Eurotiomycetes</taxon>
        <taxon>Eurotiomycetidae</taxon>
        <taxon>Onygenales</taxon>
        <taxon>Ajellomycetaceae</taxon>
        <taxon>Blastomyces</taxon>
    </lineage>
</organism>
<feature type="domain" description="DUF7924" evidence="2">
    <location>
        <begin position="134"/>
        <end position="175"/>
    </location>
</feature>
<gene>
    <name evidence="3" type="ORF">BDBG_16084</name>
</gene>
<dbReference type="RefSeq" id="XP_031575737.1">
    <property type="nucleotide sequence ID" value="XM_031724105.1"/>
</dbReference>
<feature type="compositionally biased region" description="Polar residues" evidence="1">
    <location>
        <begin position="50"/>
        <end position="72"/>
    </location>
</feature>
<proteinExistence type="predicted"/>
<dbReference type="Proteomes" id="UP000002038">
    <property type="component" value="Unassembled WGS sequence"/>
</dbReference>
<feature type="region of interest" description="Disordered" evidence="1">
    <location>
        <begin position="50"/>
        <end position="82"/>
    </location>
</feature>
<evidence type="ECO:0000259" key="2">
    <source>
        <dbReference type="Pfam" id="PF25545"/>
    </source>
</evidence>
<dbReference type="OrthoDB" id="4154852at2759"/>
<dbReference type="Pfam" id="PF25545">
    <property type="entry name" value="DUF7924"/>
    <property type="match status" value="1"/>
</dbReference>
<protein>
    <recommendedName>
        <fullName evidence="2">DUF7924 domain-containing protein</fullName>
    </recommendedName>
</protein>
<dbReference type="EMBL" id="GG657448">
    <property type="protein sequence ID" value="OAT03628.1"/>
    <property type="molecule type" value="Genomic_DNA"/>
</dbReference>
<evidence type="ECO:0000256" key="1">
    <source>
        <dbReference type="SAM" id="MobiDB-lite"/>
    </source>
</evidence>